<dbReference type="KEGG" id="esj:SJ05684_c04140"/>
<proteinExistence type="predicted"/>
<evidence type="ECO:0000313" key="2">
    <source>
        <dbReference type="Proteomes" id="UP000217211"/>
    </source>
</evidence>
<dbReference type="EMBL" id="CP023067">
    <property type="protein sequence ID" value="ASY61880.1"/>
    <property type="molecule type" value="Genomic_DNA"/>
</dbReference>
<accession>A0A249P7G2</accession>
<dbReference type="AlphaFoldDB" id="A0A249P7G2"/>
<dbReference type="Proteomes" id="UP000217211">
    <property type="component" value="Chromosome"/>
</dbReference>
<reference evidence="1 2" key="1">
    <citation type="submission" date="2017-08" db="EMBL/GenBank/DDBJ databases">
        <title>Multipartite genome sequences of Sinorhizobium species nodulating soybeans.</title>
        <authorList>
            <person name="Tian C.F."/>
        </authorList>
    </citation>
    <scope>NUCLEOTIDE SEQUENCE [LARGE SCALE GENOMIC DNA]</scope>
    <source>
        <strain evidence="1 2">CCBAU 05684</strain>
    </source>
</reference>
<protein>
    <submittedName>
        <fullName evidence="1">Uncharacterized protein</fullName>
    </submittedName>
</protein>
<keyword evidence="2" id="KW-1185">Reference proteome</keyword>
<evidence type="ECO:0000313" key="1">
    <source>
        <dbReference type="EMBL" id="ASY61880.1"/>
    </source>
</evidence>
<organism evidence="1 2">
    <name type="scientific">Sinorhizobium sojae CCBAU 05684</name>
    <dbReference type="NCBI Taxonomy" id="716928"/>
    <lineage>
        <taxon>Bacteria</taxon>
        <taxon>Pseudomonadati</taxon>
        <taxon>Pseudomonadota</taxon>
        <taxon>Alphaproteobacteria</taxon>
        <taxon>Hyphomicrobiales</taxon>
        <taxon>Rhizobiaceae</taxon>
        <taxon>Sinorhizobium/Ensifer group</taxon>
        <taxon>Sinorhizobium</taxon>
    </lineage>
</organism>
<gene>
    <name evidence="1" type="ORF">SJ05684_c04140</name>
</gene>
<name>A0A249P7G2_9HYPH</name>
<sequence>MLNGHGLSSWIRRARKRGLRALRRHDVKRMPAVRAAAEKRPLDLIPP</sequence>